<gene>
    <name evidence="1" type="ORF">FPZ49_34070</name>
</gene>
<reference evidence="1 2" key="1">
    <citation type="submission" date="2019-07" db="EMBL/GenBank/DDBJ databases">
        <authorList>
            <person name="Kim J."/>
        </authorList>
    </citation>
    <scope>NUCLEOTIDE SEQUENCE [LARGE SCALE GENOMIC DNA]</scope>
    <source>
        <strain evidence="1 2">JC52</strain>
    </source>
</reference>
<dbReference type="SUPFAM" id="SSF46458">
    <property type="entry name" value="Globin-like"/>
    <property type="match status" value="1"/>
</dbReference>
<proteinExistence type="predicted"/>
<protein>
    <submittedName>
        <fullName evidence="1">Uncharacterized protein</fullName>
    </submittedName>
</protein>
<accession>A0A559JGM0</accession>
<dbReference type="GO" id="GO:0019825">
    <property type="term" value="F:oxygen binding"/>
    <property type="evidence" value="ECO:0007669"/>
    <property type="project" value="InterPro"/>
</dbReference>
<organism evidence="1 2">
    <name type="scientific">Paenibacillus cremeus</name>
    <dbReference type="NCBI Taxonomy" id="2163881"/>
    <lineage>
        <taxon>Bacteria</taxon>
        <taxon>Bacillati</taxon>
        <taxon>Bacillota</taxon>
        <taxon>Bacilli</taxon>
        <taxon>Bacillales</taxon>
        <taxon>Paenibacillaceae</taxon>
        <taxon>Paenibacillus</taxon>
    </lineage>
</organism>
<comment type="caution">
    <text evidence="1">The sequence shown here is derived from an EMBL/GenBank/DDBJ whole genome shotgun (WGS) entry which is preliminary data.</text>
</comment>
<dbReference type="Proteomes" id="UP000317036">
    <property type="component" value="Unassembled WGS sequence"/>
</dbReference>
<evidence type="ECO:0000313" key="1">
    <source>
        <dbReference type="EMBL" id="TVX99015.1"/>
    </source>
</evidence>
<dbReference type="AlphaFoldDB" id="A0A559JGM0"/>
<sequence length="76" mass="8644">MNTTDEHVISITTFFWQSGILESSTKTEGHFTPSRAEAWLDCMNQALEEVIPSVELRSIILKRLSGPARFFVNTQE</sequence>
<evidence type="ECO:0000313" key="2">
    <source>
        <dbReference type="Proteomes" id="UP000317036"/>
    </source>
</evidence>
<dbReference type="InterPro" id="IPR012292">
    <property type="entry name" value="Globin/Proto"/>
</dbReference>
<dbReference type="InterPro" id="IPR009050">
    <property type="entry name" value="Globin-like_sf"/>
</dbReference>
<dbReference type="Gene3D" id="1.10.490.10">
    <property type="entry name" value="Globins"/>
    <property type="match status" value="1"/>
</dbReference>
<dbReference type="GO" id="GO:0020037">
    <property type="term" value="F:heme binding"/>
    <property type="evidence" value="ECO:0007669"/>
    <property type="project" value="InterPro"/>
</dbReference>
<keyword evidence="2" id="KW-1185">Reference proteome</keyword>
<dbReference type="EMBL" id="VNJI01000084">
    <property type="protein sequence ID" value="TVX99015.1"/>
    <property type="molecule type" value="Genomic_DNA"/>
</dbReference>
<name>A0A559JGM0_9BACL</name>